<dbReference type="Proteomes" id="UP000005237">
    <property type="component" value="Unassembled WGS sequence"/>
</dbReference>
<proteinExistence type="predicted"/>
<dbReference type="PANTHER" id="PTHR21447">
    <property type="entry name" value="RING-TYPE DOMAIN-CONTAINING PROTEIN-RELATED"/>
    <property type="match status" value="1"/>
</dbReference>
<dbReference type="GO" id="GO:0045121">
    <property type="term" value="C:membrane raft"/>
    <property type="evidence" value="ECO:0007669"/>
    <property type="project" value="TreeGrafter"/>
</dbReference>
<protein>
    <submittedName>
        <fullName evidence="1">Uncharacterized protein</fullName>
    </submittedName>
</protein>
<evidence type="ECO:0000313" key="2">
    <source>
        <dbReference type="Proteomes" id="UP000005237"/>
    </source>
</evidence>
<reference evidence="1" key="2">
    <citation type="submission" date="2022-06" db="UniProtKB">
        <authorList>
            <consortium name="EnsemblMetazoa"/>
        </authorList>
    </citation>
    <scope>IDENTIFICATION</scope>
    <source>
        <strain evidence="1">DF5081</strain>
    </source>
</reference>
<accession>A0A8R1I5N4</accession>
<keyword evidence="2" id="KW-1185">Reference proteome</keyword>
<dbReference type="AlphaFoldDB" id="A0A8R1I5N4"/>
<reference evidence="2" key="1">
    <citation type="submission" date="2010-08" db="EMBL/GenBank/DDBJ databases">
        <authorList>
            <consortium name="Caenorhabditis japonica Sequencing Consortium"/>
            <person name="Wilson R.K."/>
        </authorList>
    </citation>
    <scope>NUCLEOTIDE SEQUENCE [LARGE SCALE GENOMIC DNA]</scope>
    <source>
        <strain evidence="2">DF5081</strain>
    </source>
</reference>
<sequence length="376" mass="42261">MQASQGDKATFKLSMLETGFYDHSIYEVFVFDGDNFMEGEYIGRLSRLLKLINFRSDSSSFTFLNLYRTPSTSYVFGNDWSKVKDLAQYNTWVIDPIKETKGYLYNMENKDDAYYTFFCDECTSFYIESLLFDPSISNDSLGYLEVSGMSPTQRLPPILNYTISQFTNSSLPQLISSSIATFHTHKCGIVLKLRLDEKSDWFSTASDKKRTVFSPNLWNPDAEPNFDYTFSDPFKVYNFSINLESVRLVNDGDVLDVEVGSVDGLTTLYRKYTKTSMSNVPIAGVGRYLNLKLAGSKSSEVILNFEMIDQDIGQSTKRDEKITSVIPGSVTTPSENTHVSATTTATAQVTSTSTSTQNITAPKSTSSTVIIFKPFF</sequence>
<organism evidence="1 2">
    <name type="scientific">Caenorhabditis japonica</name>
    <dbReference type="NCBI Taxonomy" id="281687"/>
    <lineage>
        <taxon>Eukaryota</taxon>
        <taxon>Metazoa</taxon>
        <taxon>Ecdysozoa</taxon>
        <taxon>Nematoda</taxon>
        <taxon>Chromadorea</taxon>
        <taxon>Rhabditida</taxon>
        <taxon>Rhabditina</taxon>
        <taxon>Rhabditomorpha</taxon>
        <taxon>Rhabditoidea</taxon>
        <taxon>Rhabditidae</taxon>
        <taxon>Peloderinae</taxon>
        <taxon>Caenorhabditis</taxon>
    </lineage>
</organism>
<evidence type="ECO:0000313" key="1">
    <source>
        <dbReference type="EnsemblMetazoa" id="CJA24201b.1"/>
    </source>
</evidence>
<dbReference type="GO" id="GO:0045087">
    <property type="term" value="P:innate immune response"/>
    <property type="evidence" value="ECO:0007669"/>
    <property type="project" value="TreeGrafter"/>
</dbReference>
<name>A0A8R1I5N4_CAEJA</name>
<dbReference type="EnsemblMetazoa" id="CJA24201b.1">
    <property type="protein sequence ID" value="CJA24201b.1"/>
    <property type="gene ID" value="WBGene00179773"/>
</dbReference>
<dbReference type="PANTHER" id="PTHR21447:SF8">
    <property type="entry name" value="CUB-LIKE DOMAIN-CONTAINING PROTEIN"/>
    <property type="match status" value="1"/>
</dbReference>